<organism evidence="2 3">
    <name type="scientific">Streptomyces virginiae</name>
    <name type="common">Streptomyces cinnamonensis</name>
    <dbReference type="NCBI Taxonomy" id="1961"/>
    <lineage>
        <taxon>Bacteria</taxon>
        <taxon>Bacillati</taxon>
        <taxon>Actinomycetota</taxon>
        <taxon>Actinomycetes</taxon>
        <taxon>Kitasatosporales</taxon>
        <taxon>Streptomycetaceae</taxon>
        <taxon>Streptomyces</taxon>
    </lineage>
</organism>
<feature type="region of interest" description="Disordered" evidence="1">
    <location>
        <begin position="26"/>
        <end position="60"/>
    </location>
</feature>
<sequence length="60" mass="7286">MFQFDQFESRQLASRQLLLSRQLSLYPPTPPWSQHQLGRSRQSRSQHQFHRASERLEGYR</sequence>
<gene>
    <name evidence="2" type="ORF">ADK75_32260</name>
</gene>
<evidence type="ECO:0000256" key="1">
    <source>
        <dbReference type="SAM" id="MobiDB-lite"/>
    </source>
</evidence>
<accession>A0A0L8M4B4</accession>
<reference evidence="3" key="1">
    <citation type="submission" date="2015-07" db="EMBL/GenBank/DDBJ databases">
        <authorList>
            <consortium name="Consortium for Microbial Forensics and Genomics (microFORGE)"/>
            <person name="Knight B.M."/>
            <person name="Roberts D.P."/>
            <person name="Lin D."/>
            <person name="Hari K."/>
            <person name="Fletcher J."/>
            <person name="Melcher U."/>
            <person name="Blagden T."/>
            <person name="Winegar R.A."/>
        </authorList>
    </citation>
    <scope>NUCLEOTIDE SEQUENCE [LARGE SCALE GENOMIC DNA]</scope>
    <source>
        <strain evidence="3">NRRL B-1447</strain>
    </source>
</reference>
<comment type="caution">
    <text evidence="2">The sequence shown here is derived from an EMBL/GenBank/DDBJ whole genome shotgun (WGS) entry which is preliminary data.</text>
</comment>
<dbReference type="EMBL" id="LGUV01000369">
    <property type="protein sequence ID" value="KOG45220.1"/>
    <property type="molecule type" value="Genomic_DNA"/>
</dbReference>
<proteinExistence type="predicted"/>
<evidence type="ECO:0000313" key="2">
    <source>
        <dbReference type="EMBL" id="KOG45220.1"/>
    </source>
</evidence>
<name>A0A0L8M4B4_STRVG</name>
<feature type="compositionally biased region" description="Basic and acidic residues" evidence="1">
    <location>
        <begin position="51"/>
        <end position="60"/>
    </location>
</feature>
<feature type="compositionally biased region" description="Basic residues" evidence="1">
    <location>
        <begin position="41"/>
        <end position="50"/>
    </location>
</feature>
<dbReference type="Proteomes" id="UP000037084">
    <property type="component" value="Unassembled WGS sequence"/>
</dbReference>
<dbReference type="AlphaFoldDB" id="A0A0L8M4B4"/>
<protein>
    <submittedName>
        <fullName evidence="2">Uncharacterized protein</fullName>
    </submittedName>
</protein>
<evidence type="ECO:0000313" key="3">
    <source>
        <dbReference type="Proteomes" id="UP000037084"/>
    </source>
</evidence>